<organism evidence="2 3">
    <name type="scientific">Saccharicrinis carchari</name>
    <dbReference type="NCBI Taxonomy" id="1168039"/>
    <lineage>
        <taxon>Bacteria</taxon>
        <taxon>Pseudomonadati</taxon>
        <taxon>Bacteroidota</taxon>
        <taxon>Bacteroidia</taxon>
        <taxon>Marinilabiliales</taxon>
        <taxon>Marinilabiliaceae</taxon>
        <taxon>Saccharicrinis</taxon>
    </lineage>
</organism>
<proteinExistence type="predicted"/>
<evidence type="ECO:0000256" key="1">
    <source>
        <dbReference type="SAM" id="Coils"/>
    </source>
</evidence>
<name>A0A521AY96_SACCC</name>
<evidence type="ECO:0000313" key="2">
    <source>
        <dbReference type="EMBL" id="SMO39785.1"/>
    </source>
</evidence>
<feature type="coiled-coil region" evidence="1">
    <location>
        <begin position="1"/>
        <end position="31"/>
    </location>
</feature>
<protein>
    <submittedName>
        <fullName evidence="2">Uncharacterized protein</fullName>
    </submittedName>
</protein>
<sequence>MSNIKEVKKAAKQTIDELKAEKLKIERWRESRQITAAIKGMIYNRLLWLPQEAYTEEEVSQKTISVYQHIYSNYSGGGVSVYA</sequence>
<dbReference type="AlphaFoldDB" id="A0A521AY96"/>
<dbReference type="EMBL" id="FXTB01000001">
    <property type="protein sequence ID" value="SMO39785.1"/>
    <property type="molecule type" value="Genomic_DNA"/>
</dbReference>
<keyword evidence="1" id="KW-0175">Coiled coil</keyword>
<dbReference type="Proteomes" id="UP000319040">
    <property type="component" value="Unassembled WGS sequence"/>
</dbReference>
<evidence type="ECO:0000313" key="3">
    <source>
        <dbReference type="Proteomes" id="UP000319040"/>
    </source>
</evidence>
<keyword evidence="3" id="KW-1185">Reference proteome</keyword>
<reference evidence="2 3" key="1">
    <citation type="submission" date="2017-05" db="EMBL/GenBank/DDBJ databases">
        <authorList>
            <person name="Varghese N."/>
            <person name="Submissions S."/>
        </authorList>
    </citation>
    <scope>NUCLEOTIDE SEQUENCE [LARGE SCALE GENOMIC DNA]</scope>
    <source>
        <strain evidence="2 3">DSM 27040</strain>
    </source>
</reference>
<dbReference type="RefSeq" id="WP_185957409.1">
    <property type="nucleotide sequence ID" value="NZ_FXTB01000001.1"/>
</dbReference>
<accession>A0A521AY96</accession>
<gene>
    <name evidence="2" type="ORF">SAMN06265379_101524</name>
</gene>